<keyword evidence="5" id="KW-0676">Redox-active center</keyword>
<proteinExistence type="inferred from homology"/>
<dbReference type="OrthoDB" id="9790390at2"/>
<dbReference type="RefSeq" id="WP_138399427.1">
    <property type="nucleotide sequence ID" value="NZ_JBAFVI010000002.1"/>
</dbReference>
<evidence type="ECO:0000256" key="5">
    <source>
        <dbReference type="ARBA" id="ARBA00023284"/>
    </source>
</evidence>
<dbReference type="SUPFAM" id="SSF52833">
    <property type="entry name" value="Thioredoxin-like"/>
    <property type="match status" value="1"/>
</dbReference>
<evidence type="ECO:0000256" key="6">
    <source>
        <dbReference type="NCBIfam" id="TIGR01068"/>
    </source>
</evidence>
<comment type="caution">
    <text evidence="8">The sequence shown here is derived from an EMBL/GenBank/DDBJ whole genome shotgun (WGS) entry which is preliminary data.</text>
</comment>
<evidence type="ECO:0000256" key="2">
    <source>
        <dbReference type="ARBA" id="ARBA00022448"/>
    </source>
</evidence>
<dbReference type="GO" id="GO:0005829">
    <property type="term" value="C:cytosol"/>
    <property type="evidence" value="ECO:0007669"/>
    <property type="project" value="TreeGrafter"/>
</dbReference>
<dbReference type="PANTHER" id="PTHR45663:SF40">
    <property type="entry name" value="THIOREDOXIN 2"/>
    <property type="match status" value="1"/>
</dbReference>
<dbReference type="AlphaFoldDB" id="A0A6C1KGY4"/>
<dbReference type="Pfam" id="PF00085">
    <property type="entry name" value="Thioredoxin"/>
    <property type="match status" value="1"/>
</dbReference>
<gene>
    <name evidence="8" type="primary">trxC</name>
    <name evidence="8" type="ORF">FBQ73_10530</name>
</gene>
<dbReference type="NCBIfam" id="NF008229">
    <property type="entry name" value="PRK10996.1"/>
    <property type="match status" value="1"/>
</dbReference>
<dbReference type="PRINTS" id="PR00421">
    <property type="entry name" value="THIOREDOXIN"/>
</dbReference>
<dbReference type="Proteomes" id="UP000305131">
    <property type="component" value="Unassembled WGS sequence"/>
</dbReference>
<evidence type="ECO:0000259" key="7">
    <source>
        <dbReference type="PROSITE" id="PS51352"/>
    </source>
</evidence>
<reference evidence="8 9" key="1">
    <citation type="submission" date="2019-05" db="EMBL/GenBank/DDBJ databases">
        <authorList>
            <person name="Zhou X."/>
        </authorList>
    </citation>
    <scope>NUCLEOTIDE SEQUENCE [LARGE SCALE GENOMIC DNA]</scope>
    <source>
        <strain evidence="8 9">DSM 432</strain>
    </source>
</reference>
<dbReference type="PROSITE" id="PS00194">
    <property type="entry name" value="THIOREDOXIN_1"/>
    <property type="match status" value="1"/>
</dbReference>
<keyword evidence="4" id="KW-1015">Disulfide bond</keyword>
<dbReference type="InterPro" id="IPR013766">
    <property type="entry name" value="Thioredoxin_domain"/>
</dbReference>
<keyword evidence="2" id="KW-0813">Transport</keyword>
<name>A0A6C1KGY4_XANAU</name>
<evidence type="ECO:0000313" key="8">
    <source>
        <dbReference type="EMBL" id="TLX43071.1"/>
    </source>
</evidence>
<feature type="domain" description="Thioredoxin" evidence="7">
    <location>
        <begin position="23"/>
        <end position="150"/>
    </location>
</feature>
<organism evidence="8 9">
    <name type="scientific">Xanthobacter autotrophicus</name>
    <dbReference type="NCBI Taxonomy" id="280"/>
    <lineage>
        <taxon>Bacteria</taxon>
        <taxon>Pseudomonadati</taxon>
        <taxon>Pseudomonadota</taxon>
        <taxon>Alphaproteobacteria</taxon>
        <taxon>Hyphomicrobiales</taxon>
        <taxon>Xanthobacteraceae</taxon>
        <taxon>Xanthobacter</taxon>
    </lineage>
</organism>
<dbReference type="PROSITE" id="PS51352">
    <property type="entry name" value="THIOREDOXIN_2"/>
    <property type="match status" value="1"/>
</dbReference>
<accession>A0A6C1KGY4</accession>
<evidence type="ECO:0000256" key="4">
    <source>
        <dbReference type="ARBA" id="ARBA00023157"/>
    </source>
</evidence>
<evidence type="ECO:0000313" key="9">
    <source>
        <dbReference type="Proteomes" id="UP000305131"/>
    </source>
</evidence>
<dbReference type="GO" id="GO:0015035">
    <property type="term" value="F:protein-disulfide reductase activity"/>
    <property type="evidence" value="ECO:0007669"/>
    <property type="project" value="UniProtKB-UniRule"/>
</dbReference>
<dbReference type="Gene3D" id="3.40.30.10">
    <property type="entry name" value="Glutaredoxin"/>
    <property type="match status" value="1"/>
</dbReference>
<dbReference type="EMBL" id="VAUP01000022">
    <property type="protein sequence ID" value="TLX43071.1"/>
    <property type="molecule type" value="Genomic_DNA"/>
</dbReference>
<dbReference type="InterPro" id="IPR017937">
    <property type="entry name" value="Thioredoxin_CS"/>
</dbReference>
<sequence>MTQSTPRPGRTIACPTCDALTALSSGEDAQAARCTACGGQLFTGRPMALTAARFDAHTGQSDVPLVIDFWADWCGPCKTMAPVFEALAAEFEPHIRFAKVDTDAERELASYFRISSIPTLSFIHDHREVARVAGAMFAGDLRRWLYDALSQTQEKEKAAPDAEQRTS</sequence>
<dbReference type="InterPro" id="IPR036249">
    <property type="entry name" value="Thioredoxin-like_sf"/>
</dbReference>
<protein>
    <recommendedName>
        <fullName evidence="6">Thioredoxin</fullName>
    </recommendedName>
</protein>
<dbReference type="PANTHER" id="PTHR45663">
    <property type="entry name" value="GEO12009P1"/>
    <property type="match status" value="1"/>
</dbReference>
<keyword evidence="3" id="KW-0249">Electron transport</keyword>
<evidence type="ECO:0000256" key="1">
    <source>
        <dbReference type="ARBA" id="ARBA00008987"/>
    </source>
</evidence>
<comment type="similarity">
    <text evidence="1">Belongs to the thioredoxin family.</text>
</comment>
<evidence type="ECO:0000256" key="3">
    <source>
        <dbReference type="ARBA" id="ARBA00022982"/>
    </source>
</evidence>
<dbReference type="GeneID" id="95773887"/>
<dbReference type="InterPro" id="IPR005746">
    <property type="entry name" value="Thioredoxin"/>
</dbReference>
<dbReference type="CDD" id="cd02947">
    <property type="entry name" value="TRX_family"/>
    <property type="match status" value="1"/>
</dbReference>
<dbReference type="NCBIfam" id="TIGR01068">
    <property type="entry name" value="thioredoxin"/>
    <property type="match status" value="1"/>
</dbReference>